<feature type="compositionally biased region" description="Low complexity" evidence="1">
    <location>
        <begin position="772"/>
        <end position="786"/>
    </location>
</feature>
<evidence type="ECO:0000256" key="1">
    <source>
        <dbReference type="SAM" id="MobiDB-lite"/>
    </source>
</evidence>
<name>A0AAF3F7B0_9BILA</name>
<feature type="compositionally biased region" description="Basic and acidic residues" evidence="1">
    <location>
        <begin position="450"/>
        <end position="469"/>
    </location>
</feature>
<protein>
    <submittedName>
        <fullName evidence="4">Uncharacterized protein</fullName>
    </submittedName>
</protein>
<proteinExistence type="predicted"/>
<feature type="compositionally biased region" description="Polar residues" evidence="1">
    <location>
        <begin position="679"/>
        <end position="688"/>
    </location>
</feature>
<sequence length="1106" mass="123555">MDRERGRLRLSFLFCLISFTCAYPQFQNEIYRKRLPSFLTAKKTQTRRSSDYGPPAHVPVYINPYPEVPELPNPKQGTPAPPGADSYQKIVLGDQSPSKHHDEPQKENTEGPIPPPTPSAPKSRLDEIARQVQKLLLDSKGHVDTNKIPEPVKKPGSKAPGFSPNRRSNAPHKVNTRDLAPIQKSGYDAEAPKTKTNGGITIHSSGYNFDGDGLPNSVEEDTSTVASTYEDRDDSRQGYDDKNHKPNRGNIDEGENSPTNKPKTQKPRYEHTTRPTTTIDYYPYRQKGYRVTTRATPKPTTTQAPKTTTRSQGYEQDTVTPRNGYDYSNRNTARPRNNGDDYSNRNTVPSRNNGYEENTVAPRNGYEENTPAPRNGYEENTVAPRHGYEENTPAPRNGYEDNTVAPRHGYEESTPAPRNGYEENTPAPRHGYEENTVATDGYGKPPVDNGYEKPKDNYDQTVRTPEKPSQEYGEETPNTYEQAETTTATPQDNGYEQGNEKEQTNNENPYEESHKVNPYDMLVEHSGDDQAEGYHTLLAKDAKAYVEEHKRLQRAMAKRIYAEIRKQIKRELDLDSDASSAKEKSAEKLSESSEQLKEAQHEEPYSAGKPSNENSGYEEPAPQQPDGYDQPKDEEEVHEAHPSPPKEYLENIEESEHPSTPRPTLATALPDVKKLVNNFAKQSENQAKATRHQTGHKTHTQSTTPKDFGFDGSVDRVTTPIPQDYIEVHVASPLPPVDLYGESPETTQAPKPEPSTQGYDEPVHEAKPVPPVEYEQPQETTTSTPENPYEQYPPSPAPKEEKIDEGEKNRGYDEKEETKENEHPEYPSDGWNGFPGGDDNQHKDSEEKPEEKTDSGYPEEKKSEEKGGNTGYPEEKGDHGYDGAEKNGYDGAEKNGYDGAEKNGDDGEEKKGYDGAEKNGDDGAEKNGYEDKQGNGDNKGNDDGEIDEGEDKKHKKNRDDKHKTGPPGIEPHGDEDGDQKSQEQHISYTETEDGDDGDQGNGGNGGNGGNYGGYSAQPADSGSSSKWTRGHRRELVVTQKIRSTGKQKQRVFIDYEKGGRPQIYAKQDQDASKSTSSSESAEDERRMRARGASRFVPFNQVRHLFL</sequence>
<evidence type="ECO:0000313" key="3">
    <source>
        <dbReference type="Proteomes" id="UP000887575"/>
    </source>
</evidence>
<feature type="compositionally biased region" description="Basic and acidic residues" evidence="1">
    <location>
        <begin position="839"/>
        <end position="942"/>
    </location>
</feature>
<feature type="compositionally biased region" description="Polar residues" evidence="1">
    <location>
        <begin position="344"/>
        <end position="356"/>
    </location>
</feature>
<keyword evidence="2" id="KW-0732">Signal</keyword>
<feature type="region of interest" description="Disordered" evidence="1">
    <location>
        <begin position="570"/>
        <end position="715"/>
    </location>
</feature>
<feature type="chain" id="PRO_5042065082" evidence="2">
    <location>
        <begin position="23"/>
        <end position="1106"/>
    </location>
</feature>
<feature type="compositionally biased region" description="Basic and acidic residues" evidence="1">
    <location>
        <begin position="798"/>
        <end position="826"/>
    </location>
</feature>
<reference evidence="4" key="1">
    <citation type="submission" date="2024-02" db="UniProtKB">
        <authorList>
            <consortium name="WormBaseParasite"/>
        </authorList>
    </citation>
    <scope>IDENTIFICATION</scope>
</reference>
<feature type="compositionally biased region" description="Basic and acidic residues" evidence="1">
    <location>
        <begin position="137"/>
        <end position="153"/>
    </location>
</feature>
<feature type="compositionally biased region" description="Basic and acidic residues" evidence="1">
    <location>
        <begin position="971"/>
        <end position="983"/>
    </location>
</feature>
<feature type="compositionally biased region" description="Basic and acidic residues" evidence="1">
    <location>
        <begin position="580"/>
        <end position="604"/>
    </location>
</feature>
<feature type="compositionally biased region" description="Basic and acidic residues" evidence="1">
    <location>
        <begin position="229"/>
        <end position="244"/>
    </location>
</feature>
<evidence type="ECO:0000256" key="2">
    <source>
        <dbReference type="SAM" id="SignalP"/>
    </source>
</evidence>
<feature type="compositionally biased region" description="Low complexity" evidence="1">
    <location>
        <begin position="292"/>
        <end position="310"/>
    </location>
</feature>
<dbReference type="AlphaFoldDB" id="A0AAF3F7B0"/>
<feature type="compositionally biased region" description="Polar residues" evidence="1">
    <location>
        <begin position="744"/>
        <end position="758"/>
    </location>
</feature>
<feature type="compositionally biased region" description="Polar residues" evidence="1">
    <location>
        <begin position="311"/>
        <end position="336"/>
    </location>
</feature>
<evidence type="ECO:0000313" key="4">
    <source>
        <dbReference type="WBParaSite" id="MBELARI_LOCUS21520"/>
    </source>
</evidence>
<feature type="compositionally biased region" description="Polar residues" evidence="1">
    <location>
        <begin position="476"/>
        <end position="496"/>
    </location>
</feature>
<feature type="region of interest" description="Disordered" evidence="1">
    <location>
        <begin position="43"/>
        <end position="514"/>
    </location>
</feature>
<organism evidence="3 4">
    <name type="scientific">Mesorhabditis belari</name>
    <dbReference type="NCBI Taxonomy" id="2138241"/>
    <lineage>
        <taxon>Eukaryota</taxon>
        <taxon>Metazoa</taxon>
        <taxon>Ecdysozoa</taxon>
        <taxon>Nematoda</taxon>
        <taxon>Chromadorea</taxon>
        <taxon>Rhabditida</taxon>
        <taxon>Rhabditina</taxon>
        <taxon>Rhabditomorpha</taxon>
        <taxon>Rhabditoidea</taxon>
        <taxon>Rhabditidae</taxon>
        <taxon>Mesorhabditinae</taxon>
        <taxon>Mesorhabditis</taxon>
    </lineage>
</organism>
<feature type="compositionally biased region" description="Polar residues" evidence="1">
    <location>
        <begin position="194"/>
        <end position="207"/>
    </location>
</feature>
<feature type="compositionally biased region" description="Basic and acidic residues" evidence="1">
    <location>
        <begin position="97"/>
        <end position="109"/>
    </location>
</feature>
<dbReference type="WBParaSite" id="MBELARI_LOCUS21520">
    <property type="protein sequence ID" value="MBELARI_LOCUS21520"/>
    <property type="gene ID" value="MBELARI_LOCUS21520"/>
</dbReference>
<feature type="compositionally biased region" description="Gly residues" evidence="1">
    <location>
        <begin position="999"/>
        <end position="1012"/>
    </location>
</feature>
<keyword evidence="3" id="KW-1185">Reference proteome</keyword>
<feature type="region of interest" description="Disordered" evidence="1">
    <location>
        <begin position="727"/>
        <end position="1092"/>
    </location>
</feature>
<feature type="signal peptide" evidence="2">
    <location>
        <begin position="1"/>
        <end position="22"/>
    </location>
</feature>
<dbReference type="Proteomes" id="UP000887575">
    <property type="component" value="Unassembled WGS sequence"/>
</dbReference>
<feature type="compositionally biased region" description="Basic residues" evidence="1">
    <location>
        <begin position="689"/>
        <end position="699"/>
    </location>
</feature>
<feature type="compositionally biased region" description="Polar residues" evidence="1">
    <location>
        <begin position="1018"/>
        <end position="1027"/>
    </location>
</feature>
<accession>A0AAF3F7B0</accession>